<sequence>MKESELKKGDILLYSFKKGPDFKPLKPNQSIKDFLFENFEVLIDKLIIWAEKSQTTHVGLAYDFKKDKNDVLKCVVAEATLPYCRLRTPAYPGDAYIVKVHRLPQGIDGSVVLNELPDFVEEDKQNNSYAMAQATVAALICLFRTRVADNHEKAKKLMIFLKFIGYALAQWIEPLFPTYDDKKKPFFCSQLAAYCYNMTALHLHDERYRVKTPVNSKIGDTLIDYLIKNDIASIPAELPANTLDETKIDLYSPEVIYSLCDILGEDALNTFAGVMNLNEPPVLYSKLKADSDSFSKLLPSVKSLLITLMKMFGIELKDNKEELAKQLIEFQSSFIMPSDLEDVFETVGDVTDE</sequence>
<keyword evidence="2" id="KW-1185">Reference proteome</keyword>
<gene>
    <name evidence="1" type="ORF">SAMN04487977_1043</name>
</gene>
<dbReference type="RefSeq" id="WP_074642740.1">
    <property type="nucleotide sequence ID" value="NZ_FOFU01000004.1"/>
</dbReference>
<evidence type="ECO:0000313" key="2">
    <source>
        <dbReference type="Proteomes" id="UP000182360"/>
    </source>
</evidence>
<evidence type="ECO:0000313" key="1">
    <source>
        <dbReference type="EMBL" id="SEQ36153.1"/>
    </source>
</evidence>
<organism evidence="1 2">
    <name type="scientific">Treponema bryantii</name>
    <dbReference type="NCBI Taxonomy" id="163"/>
    <lineage>
        <taxon>Bacteria</taxon>
        <taxon>Pseudomonadati</taxon>
        <taxon>Spirochaetota</taxon>
        <taxon>Spirochaetia</taxon>
        <taxon>Spirochaetales</taxon>
        <taxon>Treponemataceae</taxon>
        <taxon>Treponema</taxon>
    </lineage>
</organism>
<dbReference type="EMBL" id="FOFU01000004">
    <property type="protein sequence ID" value="SEQ36153.1"/>
    <property type="molecule type" value="Genomic_DNA"/>
</dbReference>
<accession>A0A1H9FFA0</accession>
<name>A0A1H9FFA0_9SPIR</name>
<dbReference type="InterPro" id="IPR038765">
    <property type="entry name" value="Papain-like_cys_pep_sf"/>
</dbReference>
<protein>
    <submittedName>
        <fullName evidence="1">Uncharacterized protein</fullName>
    </submittedName>
</protein>
<dbReference type="Proteomes" id="UP000182360">
    <property type="component" value="Unassembled WGS sequence"/>
</dbReference>
<reference evidence="1 2" key="1">
    <citation type="submission" date="2016-10" db="EMBL/GenBank/DDBJ databases">
        <authorList>
            <person name="de Groot N.N."/>
        </authorList>
    </citation>
    <scope>NUCLEOTIDE SEQUENCE [LARGE SCALE GENOMIC DNA]</scope>
    <source>
        <strain evidence="1 2">B25</strain>
    </source>
</reference>
<dbReference type="Gene3D" id="3.90.1720.10">
    <property type="entry name" value="endopeptidase domain like (from Nostoc punctiforme)"/>
    <property type="match status" value="1"/>
</dbReference>
<dbReference type="AlphaFoldDB" id="A0A1H9FFA0"/>
<dbReference type="SUPFAM" id="SSF54001">
    <property type="entry name" value="Cysteine proteinases"/>
    <property type="match status" value="1"/>
</dbReference>
<proteinExistence type="predicted"/>